<sequence length="109" mass="12244">MKMENIPFGITDWAQIEAERHPGDSGFALWRVAKFGDIRVRMVDYSPGYVADHWCIKGHILLCLKGEMVTELDDGRTFVLTPGVSYQVADDAEAHRSTTREGATLFIVD</sequence>
<organism evidence="1 2">
    <name type="scientific">Pantoea ananas</name>
    <name type="common">Erwinia uredovora</name>
    <dbReference type="NCBI Taxonomy" id="553"/>
    <lineage>
        <taxon>Bacteria</taxon>
        <taxon>Pseudomonadati</taxon>
        <taxon>Pseudomonadota</taxon>
        <taxon>Gammaproteobacteria</taxon>
        <taxon>Enterobacterales</taxon>
        <taxon>Erwiniaceae</taxon>
        <taxon>Pantoea</taxon>
    </lineage>
</organism>
<dbReference type="InterPro" id="IPR011051">
    <property type="entry name" value="RmlC_Cupin_sf"/>
</dbReference>
<dbReference type="NCBIfam" id="NF038084">
    <property type="entry name" value="DHCW_cupin"/>
    <property type="match status" value="1"/>
</dbReference>
<name>A0A8A4K8F3_PANAN</name>
<dbReference type="AlphaFoldDB" id="A0A8A4K8F3"/>
<gene>
    <name evidence="1" type="ORF">H0Z12_13835</name>
</gene>
<dbReference type="SUPFAM" id="SSF51182">
    <property type="entry name" value="RmlC-like cupins"/>
    <property type="match status" value="1"/>
</dbReference>
<protein>
    <submittedName>
        <fullName evidence="1">DHCW motif cupin fold protein</fullName>
    </submittedName>
</protein>
<evidence type="ECO:0000313" key="2">
    <source>
        <dbReference type="Proteomes" id="UP000663901"/>
    </source>
</evidence>
<dbReference type="InterPro" id="IPR047713">
    <property type="entry name" value="DHCW_cupin"/>
</dbReference>
<reference evidence="1" key="1">
    <citation type="submission" date="2020-07" db="EMBL/GenBank/DDBJ databases">
        <title>Genome Sequences for Panteoa spp. that cause Center Rot in Onions.</title>
        <authorList>
            <person name="Asselin J.A."/>
            <person name="Helmann T."/>
            <person name="Beer S."/>
            <person name="Stodghill P."/>
        </authorList>
    </citation>
    <scope>NUCLEOTIDE SEQUENCE</scope>
    <source>
        <strain evidence="1">OC5a</strain>
    </source>
</reference>
<dbReference type="EMBL" id="CP059084">
    <property type="protein sequence ID" value="QTC44813.1"/>
    <property type="molecule type" value="Genomic_DNA"/>
</dbReference>
<accession>A0A8A4K8F3</accession>
<dbReference type="RefSeq" id="WP_013025491.1">
    <property type="nucleotide sequence ID" value="NZ_AP019753.1"/>
</dbReference>
<dbReference type="Proteomes" id="UP000663901">
    <property type="component" value="Chromosome"/>
</dbReference>
<proteinExistence type="predicted"/>
<dbReference type="GeneID" id="57268575"/>
<evidence type="ECO:0000313" key="1">
    <source>
        <dbReference type="EMBL" id="QTC44813.1"/>
    </source>
</evidence>